<sequence length="197" mass="22120">MRPICLEPVLCNRRSRHDEKPICLEPVLCNKRSHHGEKPMRCSKEWPLLTRTKAPTQQRRPSTDSDKECFKRVSKRYSDGAPDSQEAAVHRGPHAMNPTHLHGSCQSHPPAESCPGLGSLWVPCGSTRDSEVVLKDFLGSLPQLLGKLLPPFLLLHNSEMSSFCDLCLQEPLEVRAEEDRLPAQHTCWLSSLETGNL</sequence>
<evidence type="ECO:0000313" key="2">
    <source>
        <dbReference type="EMBL" id="CAI9159133.1"/>
    </source>
</evidence>
<name>A0ABN8YC58_RANTA</name>
<organism evidence="2 3">
    <name type="scientific">Rangifer tarandus platyrhynchus</name>
    <name type="common">Svalbard reindeer</name>
    <dbReference type="NCBI Taxonomy" id="3082113"/>
    <lineage>
        <taxon>Eukaryota</taxon>
        <taxon>Metazoa</taxon>
        <taxon>Chordata</taxon>
        <taxon>Craniata</taxon>
        <taxon>Vertebrata</taxon>
        <taxon>Euteleostomi</taxon>
        <taxon>Mammalia</taxon>
        <taxon>Eutheria</taxon>
        <taxon>Laurasiatheria</taxon>
        <taxon>Artiodactyla</taxon>
        <taxon>Ruminantia</taxon>
        <taxon>Pecora</taxon>
        <taxon>Cervidae</taxon>
        <taxon>Odocoileinae</taxon>
        <taxon>Rangifer</taxon>
    </lineage>
</organism>
<dbReference type="Proteomes" id="UP001176941">
    <property type="component" value="Chromosome 18"/>
</dbReference>
<evidence type="ECO:0000256" key="1">
    <source>
        <dbReference type="SAM" id="MobiDB-lite"/>
    </source>
</evidence>
<feature type="region of interest" description="Disordered" evidence="1">
    <location>
        <begin position="77"/>
        <end position="108"/>
    </location>
</feature>
<proteinExistence type="predicted"/>
<keyword evidence="3" id="KW-1185">Reference proteome</keyword>
<dbReference type="EMBL" id="OX459954">
    <property type="protein sequence ID" value="CAI9159133.1"/>
    <property type="molecule type" value="Genomic_DNA"/>
</dbReference>
<gene>
    <name evidence="2" type="ORF">MRATA1EN1_LOCUS8095</name>
</gene>
<accession>A0ABN8YC58</accession>
<evidence type="ECO:0000313" key="3">
    <source>
        <dbReference type="Proteomes" id="UP001176941"/>
    </source>
</evidence>
<protein>
    <submittedName>
        <fullName evidence="2">Uncharacterized protein</fullName>
    </submittedName>
</protein>
<reference evidence="2" key="1">
    <citation type="submission" date="2023-04" db="EMBL/GenBank/DDBJ databases">
        <authorList>
            <consortium name="ELIXIR-Norway"/>
        </authorList>
    </citation>
    <scope>NUCLEOTIDE SEQUENCE [LARGE SCALE GENOMIC DNA]</scope>
</reference>